<feature type="transmembrane region" description="Helical" evidence="6">
    <location>
        <begin position="302"/>
        <end position="322"/>
    </location>
</feature>
<evidence type="ECO:0000256" key="1">
    <source>
        <dbReference type="ARBA" id="ARBA00004141"/>
    </source>
</evidence>
<evidence type="ECO:0000256" key="3">
    <source>
        <dbReference type="ARBA" id="ARBA00022989"/>
    </source>
</evidence>
<accession>A0A443RKW9</accession>
<name>A0A443RKW9_9ACAR</name>
<comment type="similarity">
    <text evidence="5">Belongs to the membrane-bound acyltransferase family. HHAT subfamily.</text>
</comment>
<comment type="caution">
    <text evidence="7">The sequence shown here is derived from an EMBL/GenBank/DDBJ whole genome shotgun (WGS) entry which is preliminary data.</text>
</comment>
<dbReference type="PANTHER" id="PTHR13285">
    <property type="entry name" value="ACYLTRANSFERASE"/>
    <property type="match status" value="1"/>
</dbReference>
<dbReference type="GO" id="GO:0005783">
    <property type="term" value="C:endoplasmic reticulum"/>
    <property type="evidence" value="ECO:0007669"/>
    <property type="project" value="TreeGrafter"/>
</dbReference>
<evidence type="ECO:0000256" key="5">
    <source>
        <dbReference type="ARBA" id="ARBA00038268"/>
    </source>
</evidence>
<dbReference type="InterPro" id="IPR004299">
    <property type="entry name" value="MBOAT_fam"/>
</dbReference>
<dbReference type="PANTHER" id="PTHR13285:SF18">
    <property type="entry name" value="PROTEIN-CYSTEINE N-PALMITOYLTRANSFERASE RASP"/>
    <property type="match status" value="1"/>
</dbReference>
<dbReference type="OrthoDB" id="6496647at2759"/>
<dbReference type="Pfam" id="PF03062">
    <property type="entry name" value="MBOAT"/>
    <property type="match status" value="1"/>
</dbReference>
<feature type="non-terminal residue" evidence="7">
    <location>
        <position position="1"/>
    </location>
</feature>
<proteinExistence type="inferred from homology"/>
<dbReference type="STRING" id="1965070.A0A443RKW9"/>
<feature type="transmembrane region" description="Helical" evidence="6">
    <location>
        <begin position="278"/>
        <end position="296"/>
    </location>
</feature>
<reference evidence="7 8" key="1">
    <citation type="journal article" date="2018" name="Gigascience">
        <title>Genomes of trombidid mites reveal novel predicted allergens and laterally-transferred genes associated with secondary metabolism.</title>
        <authorList>
            <person name="Dong X."/>
            <person name="Chaisiri K."/>
            <person name="Xia D."/>
            <person name="Armstrong S.D."/>
            <person name="Fang Y."/>
            <person name="Donnelly M.J."/>
            <person name="Kadowaki T."/>
            <person name="McGarry J.W."/>
            <person name="Darby A.C."/>
            <person name="Makepeace B.L."/>
        </authorList>
    </citation>
    <scope>NUCLEOTIDE SEQUENCE [LARGE SCALE GENOMIC DNA]</scope>
    <source>
        <strain evidence="7">UoL-WK</strain>
    </source>
</reference>
<sequence>ISSTLYITLLQLRIYFLITFGSSMIQSILSTKALVFVWSNILIAILIHLTSIRSLCYIFFLSIIAVLHREPFAIIKNYLLLDEDQSFLFEVSVAWLNARCLSFSIDRIHKTSLTFHDFLLITSYCLYLPSFFTGPINDYLSFVSNITNESTHQSSHTMRRSLLNIARYLFWALILDMLLHFVYSSSVYYNFHILSSFNAWELSGFGYALPCLFYLKYLVIYGFVGAIAAADGISMPSPPKCITRIHLCSYLWRHFDRGLHLWLLKYFYKPVINGQWTFLRRVFGTAVCFACVGLWHGIDTAIIVWCLLSFMGVIIENFGSILEDLNIVKQAKVSENFAKQVNCRNYIHYSLVLNEHFKSSLIY</sequence>
<gene>
    <name evidence="7" type="ORF">B4U79_02292</name>
</gene>
<dbReference type="GO" id="GO:0016409">
    <property type="term" value="F:palmitoyltransferase activity"/>
    <property type="evidence" value="ECO:0007669"/>
    <property type="project" value="TreeGrafter"/>
</dbReference>
<keyword evidence="3 6" id="KW-1133">Transmembrane helix</keyword>
<dbReference type="AlphaFoldDB" id="A0A443RKW9"/>
<dbReference type="InterPro" id="IPR051085">
    <property type="entry name" value="MB_O-acyltransferase"/>
</dbReference>
<keyword evidence="7" id="KW-0808">Transferase</keyword>
<evidence type="ECO:0000313" key="7">
    <source>
        <dbReference type="EMBL" id="RWS15907.1"/>
    </source>
</evidence>
<keyword evidence="4 6" id="KW-0472">Membrane</keyword>
<evidence type="ECO:0000256" key="6">
    <source>
        <dbReference type="SAM" id="Phobius"/>
    </source>
</evidence>
<dbReference type="GO" id="GO:0016020">
    <property type="term" value="C:membrane"/>
    <property type="evidence" value="ECO:0007669"/>
    <property type="project" value="UniProtKB-SubCell"/>
</dbReference>
<dbReference type="EMBL" id="NCKU01000340">
    <property type="protein sequence ID" value="RWS15907.1"/>
    <property type="molecule type" value="Genomic_DNA"/>
</dbReference>
<keyword evidence="2 6" id="KW-0812">Transmembrane</keyword>
<organism evidence="7 8">
    <name type="scientific">Dinothrombium tinctorium</name>
    <dbReference type="NCBI Taxonomy" id="1965070"/>
    <lineage>
        <taxon>Eukaryota</taxon>
        <taxon>Metazoa</taxon>
        <taxon>Ecdysozoa</taxon>
        <taxon>Arthropoda</taxon>
        <taxon>Chelicerata</taxon>
        <taxon>Arachnida</taxon>
        <taxon>Acari</taxon>
        <taxon>Acariformes</taxon>
        <taxon>Trombidiformes</taxon>
        <taxon>Prostigmata</taxon>
        <taxon>Anystina</taxon>
        <taxon>Parasitengona</taxon>
        <taxon>Trombidioidea</taxon>
        <taxon>Trombidiidae</taxon>
        <taxon>Dinothrombium</taxon>
    </lineage>
</organism>
<feature type="transmembrane region" description="Helical" evidence="6">
    <location>
        <begin position="207"/>
        <end position="230"/>
    </location>
</feature>
<comment type="subcellular location">
    <subcellularLocation>
        <location evidence="1">Membrane</location>
        <topology evidence="1">Multi-pass membrane protein</topology>
    </subcellularLocation>
</comment>
<feature type="transmembrane region" description="Helical" evidence="6">
    <location>
        <begin position="168"/>
        <end position="187"/>
    </location>
</feature>
<keyword evidence="8" id="KW-1185">Reference proteome</keyword>
<feature type="transmembrane region" description="Helical" evidence="6">
    <location>
        <begin position="41"/>
        <end position="67"/>
    </location>
</feature>
<dbReference type="Proteomes" id="UP000285301">
    <property type="component" value="Unassembled WGS sequence"/>
</dbReference>
<evidence type="ECO:0000256" key="2">
    <source>
        <dbReference type="ARBA" id="ARBA00022692"/>
    </source>
</evidence>
<evidence type="ECO:0000256" key="4">
    <source>
        <dbReference type="ARBA" id="ARBA00023136"/>
    </source>
</evidence>
<feature type="transmembrane region" description="Helical" evidence="6">
    <location>
        <begin position="12"/>
        <end position="29"/>
    </location>
</feature>
<protein>
    <submittedName>
        <fullName evidence="7">Protein-cysteine N-palmitoyltransferase HHAT-like protein</fullName>
    </submittedName>
</protein>
<evidence type="ECO:0000313" key="8">
    <source>
        <dbReference type="Proteomes" id="UP000285301"/>
    </source>
</evidence>